<evidence type="ECO:0000256" key="5">
    <source>
        <dbReference type="ARBA" id="ARBA00023136"/>
    </source>
</evidence>
<dbReference type="Proteomes" id="UP000617355">
    <property type="component" value="Unassembled WGS sequence"/>
</dbReference>
<dbReference type="PANTHER" id="PTHR30086:SF20">
    <property type="entry name" value="ARGININE EXPORTER PROTEIN ARGO-RELATED"/>
    <property type="match status" value="1"/>
</dbReference>
<evidence type="ECO:0000256" key="2">
    <source>
        <dbReference type="ARBA" id="ARBA00022475"/>
    </source>
</evidence>
<dbReference type="PANTHER" id="PTHR30086">
    <property type="entry name" value="ARGININE EXPORTER PROTEIN ARGO"/>
    <property type="match status" value="1"/>
</dbReference>
<evidence type="ECO:0000313" key="7">
    <source>
        <dbReference type="EMBL" id="GGD23012.1"/>
    </source>
</evidence>
<comment type="subcellular location">
    <subcellularLocation>
        <location evidence="1">Cell membrane</location>
        <topology evidence="1">Multi-pass membrane protein</topology>
    </subcellularLocation>
</comment>
<feature type="transmembrane region" description="Helical" evidence="6">
    <location>
        <begin position="136"/>
        <end position="158"/>
    </location>
</feature>
<evidence type="ECO:0000313" key="8">
    <source>
        <dbReference type="Proteomes" id="UP000617355"/>
    </source>
</evidence>
<name>A0ABQ1QCJ9_9RHOB</name>
<dbReference type="InterPro" id="IPR001123">
    <property type="entry name" value="LeuE-type"/>
</dbReference>
<proteinExistence type="predicted"/>
<evidence type="ECO:0000256" key="3">
    <source>
        <dbReference type="ARBA" id="ARBA00022692"/>
    </source>
</evidence>
<keyword evidence="8" id="KW-1185">Reference proteome</keyword>
<keyword evidence="2" id="KW-1003">Cell membrane</keyword>
<dbReference type="EMBL" id="BMGI01000001">
    <property type="protein sequence ID" value="GGD23012.1"/>
    <property type="molecule type" value="Genomic_DNA"/>
</dbReference>
<evidence type="ECO:0000256" key="6">
    <source>
        <dbReference type="SAM" id="Phobius"/>
    </source>
</evidence>
<evidence type="ECO:0000256" key="1">
    <source>
        <dbReference type="ARBA" id="ARBA00004651"/>
    </source>
</evidence>
<feature type="transmembrane region" description="Helical" evidence="6">
    <location>
        <begin position="30"/>
        <end position="56"/>
    </location>
</feature>
<feature type="transmembrane region" description="Helical" evidence="6">
    <location>
        <begin position="100"/>
        <end position="121"/>
    </location>
</feature>
<keyword evidence="4 6" id="KW-1133">Transmembrane helix</keyword>
<sequence length="192" mass="19956">MVVLTLTPGPVWVATIARALSGGFTQAWPLTLGVALGDVFWSVLAVLGVGWVAASFSGAMEVFRYVAAAIFVLLGLAVLRHADAPVERDRRLTRPGVWAGFVAGLVVILSNPKAILFYMGFLPGFFDLSRLSAPDVVAIAGVSFAVPMAGNLALALAVGHVRARLTSPAVVRRLNISAGLLLIGVGVVIGLV</sequence>
<keyword evidence="5 6" id="KW-0472">Membrane</keyword>
<protein>
    <submittedName>
        <fullName evidence="7">Lysine transporter LysE</fullName>
    </submittedName>
</protein>
<comment type="caution">
    <text evidence="7">The sequence shown here is derived from an EMBL/GenBank/DDBJ whole genome shotgun (WGS) entry which is preliminary data.</text>
</comment>
<feature type="transmembrane region" description="Helical" evidence="6">
    <location>
        <begin position="62"/>
        <end position="79"/>
    </location>
</feature>
<accession>A0ABQ1QCJ9</accession>
<organism evidence="7 8">
    <name type="scientific">Sinisalibacter lacisalsi</name>
    <dbReference type="NCBI Taxonomy" id="1526570"/>
    <lineage>
        <taxon>Bacteria</taxon>
        <taxon>Pseudomonadati</taxon>
        <taxon>Pseudomonadota</taxon>
        <taxon>Alphaproteobacteria</taxon>
        <taxon>Rhodobacterales</taxon>
        <taxon>Roseobacteraceae</taxon>
        <taxon>Sinisalibacter</taxon>
    </lineage>
</organism>
<feature type="transmembrane region" description="Helical" evidence="6">
    <location>
        <begin position="170"/>
        <end position="191"/>
    </location>
</feature>
<keyword evidence="3 6" id="KW-0812">Transmembrane</keyword>
<reference evidence="8" key="1">
    <citation type="journal article" date="2019" name="Int. J. Syst. Evol. Microbiol.">
        <title>The Global Catalogue of Microorganisms (GCM) 10K type strain sequencing project: providing services to taxonomists for standard genome sequencing and annotation.</title>
        <authorList>
            <consortium name="The Broad Institute Genomics Platform"/>
            <consortium name="The Broad Institute Genome Sequencing Center for Infectious Disease"/>
            <person name="Wu L."/>
            <person name="Ma J."/>
        </authorList>
    </citation>
    <scope>NUCLEOTIDE SEQUENCE [LARGE SCALE GENOMIC DNA]</scope>
    <source>
        <strain evidence="8">CGMCC 1.12922</strain>
    </source>
</reference>
<gene>
    <name evidence="7" type="ORF">GCM10011358_04470</name>
</gene>
<dbReference type="Pfam" id="PF01810">
    <property type="entry name" value="LysE"/>
    <property type="match status" value="1"/>
</dbReference>
<evidence type="ECO:0000256" key="4">
    <source>
        <dbReference type="ARBA" id="ARBA00022989"/>
    </source>
</evidence>